<gene>
    <name evidence="1" type="ORF">X777_03427</name>
</gene>
<proteinExistence type="predicted"/>
<dbReference type="EMBL" id="KK107021">
    <property type="protein sequence ID" value="EZA62392.1"/>
    <property type="molecule type" value="Genomic_DNA"/>
</dbReference>
<evidence type="ECO:0000313" key="2">
    <source>
        <dbReference type="Proteomes" id="UP000053097"/>
    </source>
</evidence>
<organism evidence="1 2">
    <name type="scientific">Ooceraea biroi</name>
    <name type="common">Clonal raider ant</name>
    <name type="synonym">Cerapachys biroi</name>
    <dbReference type="NCBI Taxonomy" id="2015173"/>
    <lineage>
        <taxon>Eukaryota</taxon>
        <taxon>Metazoa</taxon>
        <taxon>Ecdysozoa</taxon>
        <taxon>Arthropoda</taxon>
        <taxon>Hexapoda</taxon>
        <taxon>Insecta</taxon>
        <taxon>Pterygota</taxon>
        <taxon>Neoptera</taxon>
        <taxon>Endopterygota</taxon>
        <taxon>Hymenoptera</taxon>
        <taxon>Apocrita</taxon>
        <taxon>Aculeata</taxon>
        <taxon>Formicoidea</taxon>
        <taxon>Formicidae</taxon>
        <taxon>Dorylinae</taxon>
        <taxon>Ooceraea</taxon>
    </lineage>
</organism>
<dbReference type="Proteomes" id="UP000053097">
    <property type="component" value="Unassembled WGS sequence"/>
</dbReference>
<dbReference type="AlphaFoldDB" id="A0A026X273"/>
<reference evidence="1 2" key="1">
    <citation type="journal article" date="2014" name="Curr. Biol.">
        <title>The genome of the clonal raider ant Cerapachys biroi.</title>
        <authorList>
            <person name="Oxley P.R."/>
            <person name="Ji L."/>
            <person name="Fetter-Pruneda I."/>
            <person name="McKenzie S.K."/>
            <person name="Li C."/>
            <person name="Hu H."/>
            <person name="Zhang G."/>
            <person name="Kronauer D.J."/>
        </authorList>
    </citation>
    <scope>NUCLEOTIDE SEQUENCE [LARGE SCALE GENOMIC DNA]</scope>
</reference>
<sequence>MNIGDHRAHVSGTVSFSTGRIFLRVYVFLDRRVPRALVTLVNAYKFPDSRVVRESVHAAADREHYHGRRAVESVSGRDQVPSWLQRGLDRGFLALFGLFVNSEDRADRNQAVDVGRAVERIEAHDVLATLLRFHLDRVLVLLAHEDARGERGCQHVDEELVAQDIKLLHFLALHVGIAGDPVPERT</sequence>
<keyword evidence="2" id="KW-1185">Reference proteome</keyword>
<accession>A0A026X273</accession>
<evidence type="ECO:0000313" key="1">
    <source>
        <dbReference type="EMBL" id="EZA62392.1"/>
    </source>
</evidence>
<protein>
    <submittedName>
        <fullName evidence="1">Uncharacterized protein</fullName>
    </submittedName>
</protein>
<name>A0A026X273_OOCBI</name>